<dbReference type="PROSITE" id="PS50858">
    <property type="entry name" value="BSD"/>
    <property type="match status" value="1"/>
</dbReference>
<dbReference type="PANTHER" id="PTHR31923:SF1">
    <property type="entry name" value="BSD DOMAIN-CONTAINING PROTEIN"/>
    <property type="match status" value="1"/>
</dbReference>
<protein>
    <recommendedName>
        <fullName evidence="2">BSD domain-containing protein</fullName>
    </recommendedName>
</protein>
<comment type="caution">
    <text evidence="3">The sequence shown here is derived from an EMBL/GenBank/DDBJ whole genome shotgun (WGS) entry which is preliminary data.</text>
</comment>
<dbReference type="InterPro" id="IPR035925">
    <property type="entry name" value="BSD_dom_sf"/>
</dbReference>
<dbReference type="SUPFAM" id="SSF140383">
    <property type="entry name" value="BSD domain-like"/>
    <property type="match status" value="1"/>
</dbReference>
<evidence type="ECO:0000313" key="3">
    <source>
        <dbReference type="EMBL" id="KAK8583974.1"/>
    </source>
</evidence>
<keyword evidence="4" id="KW-1185">Reference proteome</keyword>
<accession>A0ABR2FPC2</accession>
<name>A0ABR2FPC2_9ROSI</name>
<evidence type="ECO:0000313" key="4">
    <source>
        <dbReference type="Proteomes" id="UP001472677"/>
    </source>
</evidence>
<dbReference type="SMART" id="SM00751">
    <property type="entry name" value="BSD"/>
    <property type="match status" value="1"/>
</dbReference>
<gene>
    <name evidence="3" type="ORF">V6N12_068227</name>
</gene>
<dbReference type="Proteomes" id="UP001472677">
    <property type="component" value="Unassembled WGS sequence"/>
</dbReference>
<dbReference type="Gene3D" id="1.10.3970.10">
    <property type="entry name" value="BSD domain"/>
    <property type="match status" value="1"/>
</dbReference>
<keyword evidence="1" id="KW-0472">Membrane</keyword>
<reference evidence="3 4" key="1">
    <citation type="journal article" date="2024" name="G3 (Bethesda)">
        <title>Genome assembly of Hibiscus sabdariffa L. provides insights into metabolisms of medicinal natural products.</title>
        <authorList>
            <person name="Kim T."/>
        </authorList>
    </citation>
    <scope>NUCLEOTIDE SEQUENCE [LARGE SCALE GENOMIC DNA]</scope>
    <source>
        <strain evidence="3">TK-2024</strain>
        <tissue evidence="3">Old leaves</tissue>
    </source>
</reference>
<evidence type="ECO:0000259" key="2">
    <source>
        <dbReference type="PROSITE" id="PS50858"/>
    </source>
</evidence>
<dbReference type="PANTHER" id="PTHR31923">
    <property type="entry name" value="BSD DOMAIN-CONTAINING PROTEIN"/>
    <property type="match status" value="1"/>
</dbReference>
<dbReference type="Pfam" id="PF03909">
    <property type="entry name" value="BSD"/>
    <property type="match status" value="1"/>
</dbReference>
<evidence type="ECO:0000256" key="1">
    <source>
        <dbReference type="SAM" id="Phobius"/>
    </source>
</evidence>
<dbReference type="EMBL" id="JBBPBM010000005">
    <property type="protein sequence ID" value="KAK8583974.1"/>
    <property type="molecule type" value="Genomic_DNA"/>
</dbReference>
<organism evidence="3 4">
    <name type="scientific">Hibiscus sabdariffa</name>
    <name type="common">roselle</name>
    <dbReference type="NCBI Taxonomy" id="183260"/>
    <lineage>
        <taxon>Eukaryota</taxon>
        <taxon>Viridiplantae</taxon>
        <taxon>Streptophyta</taxon>
        <taxon>Embryophyta</taxon>
        <taxon>Tracheophyta</taxon>
        <taxon>Spermatophyta</taxon>
        <taxon>Magnoliopsida</taxon>
        <taxon>eudicotyledons</taxon>
        <taxon>Gunneridae</taxon>
        <taxon>Pentapetalae</taxon>
        <taxon>rosids</taxon>
        <taxon>malvids</taxon>
        <taxon>Malvales</taxon>
        <taxon>Malvaceae</taxon>
        <taxon>Malvoideae</taxon>
        <taxon>Hibiscus</taxon>
    </lineage>
</organism>
<keyword evidence="1" id="KW-1133">Transmembrane helix</keyword>
<dbReference type="InterPro" id="IPR005607">
    <property type="entry name" value="BSD_dom"/>
</dbReference>
<proteinExistence type="predicted"/>
<sequence>MDFWNKARSFAEEAAKLSSELTKEAARRSSELSIGPEKLGDVVTEGMKRSKEIAAEASKRAEEIRAEAVKQAELIKSSLADGIAPPENPEGMVEREKEWERFGITEELRDFVKGITMSTFQDFPLPDDSPMSDVPTVSNVRQDLTEWQEKHAKLVLSTVKEISKLRFELCPRVMRERKFWRIYFILVNNHVAPYEKRYMEEVERNAAEKVLDKKVEESSTIEMTSQPQAKGTKLHNKTLTSFTEQDLDAFLLGGDSDEGPEDGDEGSDDDFGKMTDSLLMVYECNLGCIVPYIFGFLAFTALFELIPVLMRRHAQKLPETLHMSLAIFQMNACRPGTCRMMWWSDQRRYGKRSQHGESLPLDLKEDVWMLLIITFSVE</sequence>
<feature type="transmembrane region" description="Helical" evidence="1">
    <location>
        <begin position="289"/>
        <end position="310"/>
    </location>
</feature>
<keyword evidence="1" id="KW-0812">Transmembrane</keyword>
<feature type="domain" description="BSD" evidence="2">
    <location>
        <begin position="139"/>
        <end position="191"/>
    </location>
</feature>